<dbReference type="EMBL" id="SIJB01000015">
    <property type="protein sequence ID" value="NBI28559.1"/>
    <property type="molecule type" value="Genomic_DNA"/>
</dbReference>
<feature type="transmembrane region" description="Helical" evidence="3">
    <location>
        <begin position="12"/>
        <end position="32"/>
    </location>
</feature>
<accession>A0A6N9PYG6</accession>
<keyword evidence="3" id="KW-0812">Transmembrane</keyword>
<reference evidence="5 6" key="1">
    <citation type="submission" date="2019-01" db="EMBL/GenBank/DDBJ databases">
        <title>Chengkuizengella sp. nov., isolated from deep-sea sediment of East Pacific Ocean.</title>
        <authorList>
            <person name="Yang J."/>
            <person name="Lai Q."/>
            <person name="Shao Z."/>
        </authorList>
    </citation>
    <scope>NUCLEOTIDE SEQUENCE [LARGE SCALE GENOMIC DNA]</scope>
    <source>
        <strain evidence="5 6">YPA3-1-1</strain>
    </source>
</reference>
<comment type="similarity">
    <text evidence="1">Belongs to the LytR/CpsA/Psr (LCP) family.</text>
</comment>
<comment type="caution">
    <text evidence="5">The sequence shown here is derived from an EMBL/GenBank/DDBJ whole genome shotgun (WGS) entry which is preliminary data.</text>
</comment>
<dbReference type="RefSeq" id="WP_160645343.1">
    <property type="nucleotide sequence ID" value="NZ_SIJB01000015.1"/>
</dbReference>
<protein>
    <submittedName>
        <fullName evidence="5">LytR family transcriptional regulator</fullName>
    </submittedName>
</protein>
<dbReference type="AlphaFoldDB" id="A0A6N9PYG6"/>
<name>A0A6N9PYG6_9BACL</name>
<feature type="compositionally biased region" description="Acidic residues" evidence="2">
    <location>
        <begin position="327"/>
        <end position="348"/>
    </location>
</feature>
<feature type="domain" description="Cell envelope-related transcriptional attenuator" evidence="4">
    <location>
        <begin position="90"/>
        <end position="238"/>
    </location>
</feature>
<sequence>MVTKKPKTKNKKLLWTSIIIFIPLVIFLTYYISSIVSTANNLQAGEDSPFSKFQEGDAFYEPPEWEGNERVNILLLGGDTRGLSENEVPRSDTMMVLSLDPESKQAFLFSILRDTYVDIPDHWGTKINAALVFGGPNLAMETVSNFTGLPIQYYVYVDFEGFTELVDAIGGVEFYVEKDMYYTSRADGPEFDINLKEGLQHLDGKKALQYVRFRYDAQGDFSRTERQRNLLKAVSDEMLTFTNLINLPKTLEEVEPYIETNLTFSEMVKLGSLVYQHKDNGFQTEQLPPSNNVRDERIDGIWYLDTDETEMQQYIQDLFEQAALEDVPQENEDTNLESDEAEAGSEGS</sequence>
<evidence type="ECO:0000259" key="4">
    <source>
        <dbReference type="Pfam" id="PF03816"/>
    </source>
</evidence>
<organism evidence="5 6">
    <name type="scientific">Chengkuizengella marina</name>
    <dbReference type="NCBI Taxonomy" id="2507566"/>
    <lineage>
        <taxon>Bacteria</taxon>
        <taxon>Bacillati</taxon>
        <taxon>Bacillota</taxon>
        <taxon>Bacilli</taxon>
        <taxon>Bacillales</taxon>
        <taxon>Paenibacillaceae</taxon>
        <taxon>Chengkuizengella</taxon>
    </lineage>
</organism>
<dbReference type="NCBIfam" id="TIGR00350">
    <property type="entry name" value="lytR_cpsA_psr"/>
    <property type="match status" value="1"/>
</dbReference>
<dbReference type="InterPro" id="IPR050922">
    <property type="entry name" value="LytR/CpsA/Psr_CW_biosynth"/>
</dbReference>
<dbReference type="Proteomes" id="UP000448943">
    <property type="component" value="Unassembled WGS sequence"/>
</dbReference>
<evidence type="ECO:0000256" key="1">
    <source>
        <dbReference type="ARBA" id="ARBA00006068"/>
    </source>
</evidence>
<keyword evidence="3" id="KW-1133">Transmembrane helix</keyword>
<evidence type="ECO:0000313" key="5">
    <source>
        <dbReference type="EMBL" id="NBI28559.1"/>
    </source>
</evidence>
<dbReference type="InterPro" id="IPR004474">
    <property type="entry name" value="LytR_CpsA_psr"/>
</dbReference>
<keyword evidence="3" id="KW-0472">Membrane</keyword>
<dbReference type="PANTHER" id="PTHR33392:SF6">
    <property type="entry name" value="POLYISOPRENYL-TEICHOIC ACID--PEPTIDOGLYCAN TEICHOIC ACID TRANSFERASE TAGU"/>
    <property type="match status" value="1"/>
</dbReference>
<dbReference type="PANTHER" id="PTHR33392">
    <property type="entry name" value="POLYISOPRENYL-TEICHOIC ACID--PEPTIDOGLYCAN TEICHOIC ACID TRANSFERASE TAGU"/>
    <property type="match status" value="1"/>
</dbReference>
<evidence type="ECO:0000313" key="6">
    <source>
        <dbReference type="Proteomes" id="UP000448943"/>
    </source>
</evidence>
<feature type="region of interest" description="Disordered" evidence="2">
    <location>
        <begin position="325"/>
        <end position="348"/>
    </location>
</feature>
<proteinExistence type="inferred from homology"/>
<gene>
    <name evidence="5" type="ORF">ERL59_06290</name>
</gene>
<keyword evidence="6" id="KW-1185">Reference proteome</keyword>
<dbReference type="OrthoDB" id="9782542at2"/>
<evidence type="ECO:0000256" key="3">
    <source>
        <dbReference type="SAM" id="Phobius"/>
    </source>
</evidence>
<dbReference type="Pfam" id="PF03816">
    <property type="entry name" value="LytR_cpsA_psr"/>
    <property type="match status" value="1"/>
</dbReference>
<evidence type="ECO:0000256" key="2">
    <source>
        <dbReference type="SAM" id="MobiDB-lite"/>
    </source>
</evidence>
<dbReference type="Gene3D" id="3.40.630.190">
    <property type="entry name" value="LCP protein"/>
    <property type="match status" value="1"/>
</dbReference>